<feature type="compositionally biased region" description="Polar residues" evidence="3">
    <location>
        <begin position="59"/>
        <end position="75"/>
    </location>
</feature>
<dbReference type="Gene3D" id="2.120.10.80">
    <property type="entry name" value="Kelch-type beta propeller"/>
    <property type="match status" value="1"/>
</dbReference>
<dbReference type="KEGG" id="nfu:107377147"/>
<dbReference type="Pfam" id="PF00651">
    <property type="entry name" value="BTB"/>
    <property type="match status" value="1"/>
</dbReference>
<dbReference type="EMBL" id="JAAVVJ010000009">
    <property type="protein sequence ID" value="KAF7214607.1"/>
    <property type="molecule type" value="Genomic_DNA"/>
</dbReference>
<feature type="region of interest" description="Disordered" evidence="3">
    <location>
        <begin position="59"/>
        <end position="80"/>
    </location>
</feature>
<gene>
    <name evidence="5" type="ORF">G4P62_003929</name>
</gene>
<keyword evidence="2" id="KW-0677">Repeat</keyword>
<dbReference type="Pfam" id="PF21536">
    <property type="entry name" value="BTB_KLHL33"/>
    <property type="match status" value="1"/>
</dbReference>
<dbReference type="InterPro" id="IPR011705">
    <property type="entry name" value="BACK"/>
</dbReference>
<feature type="domain" description="BTB" evidence="4">
    <location>
        <begin position="118"/>
        <end position="192"/>
    </location>
</feature>
<comment type="caution">
    <text evidence="5">The sequence shown here is derived from an EMBL/GenBank/DDBJ whole genome shotgun (WGS) entry which is preliminary data.</text>
</comment>
<evidence type="ECO:0000313" key="5">
    <source>
        <dbReference type="EMBL" id="KAF7214607.1"/>
    </source>
</evidence>
<dbReference type="InterPro" id="IPR000210">
    <property type="entry name" value="BTB/POZ_dom"/>
</dbReference>
<dbReference type="InterPro" id="IPR015915">
    <property type="entry name" value="Kelch-typ_b-propeller"/>
</dbReference>
<protein>
    <submittedName>
        <fullName evidence="5">Kelch-like protein 33</fullName>
    </submittedName>
</protein>
<dbReference type="InterPro" id="IPR011333">
    <property type="entry name" value="SKP1/BTB/POZ_sf"/>
</dbReference>
<evidence type="ECO:0000256" key="2">
    <source>
        <dbReference type="ARBA" id="ARBA00022737"/>
    </source>
</evidence>
<dbReference type="SMART" id="SM00612">
    <property type="entry name" value="Kelch"/>
    <property type="match status" value="5"/>
</dbReference>
<dbReference type="FunFam" id="1.25.40.420:FF:000001">
    <property type="entry name" value="Kelch-like family member 12"/>
    <property type="match status" value="1"/>
</dbReference>
<feature type="domain" description="BTB" evidence="4">
    <location>
        <begin position="257"/>
        <end position="324"/>
    </location>
</feature>
<dbReference type="AlphaFoldDB" id="A0A9D2Y6T9"/>
<dbReference type="Pfam" id="PF07707">
    <property type="entry name" value="BACK"/>
    <property type="match status" value="1"/>
</dbReference>
<sequence length="815" mass="91061">MEFTRRYLPVDWEERWRKEKERKKKVIEEGGAGVEKDNRELRGIVAYNDSRMGLIKGSVSTDASEESMSGTSQEASGGHVSEQAFRGEGNIFHFCCCKVFPKDVFVTLKDFKNSSLLTDLSLMTDDGSSLDVHSVVLAAVSTFVLDRLKEHLDNTHEEGFSKWSVLVGAEVDRVGLQAVVEFAYSGDVSSLNKDNFTKIKAAAQVLQVPPLVQLCNKPMTENLTGFSKQEQPRLSVNDHLKVSLESIERLWMDKVGCDVILDVNGSLFHAHRVILGACSEYFRGMFTCGMRESNQACIALPFLSASDLEALICCSYTGILPLSWDCVFELTCTALQLQFQPALLLCFNFMQDQMQASSCLDVASFAEAYGMSELLEEANDFVLRNFREVSATEKFQDLSAEKLLEFLRCDGLCVPSELAAFRAVISWIGADPEERLAQAPSLMTGVRFPLMTFREFREVRAINLRMECVADKEVELYGSALKEFGFGVPNSEDCCRVRRPRNVLAVIGGDQLNQDVGQRVPSREIWFANSLRNGTGLVKDIEWKRLGEIPERSKFRHGAAVMDGMLYVAGGCYFYAKDDIMNSAYSYDPMKERWKRLADMQESRSNFSVVVHEDHLYAIGGDKELNTNTHAVEMYTPETDTWSFVQPLDQALSGYGVTSINGAIFISGGFNCKYVCLATMFLYHPERGAVYLADMTHDRAQHCMEALQGHLYVAGGVCNFREFYADQPACEVYDPVADSWASFASLPAPHVGAASAVLEDKIYVLGGYAQDDYSESGLVHRFDPSAQRWESVGKLPGAVTDIRACVLHLPQHFRE</sequence>
<keyword evidence="1" id="KW-0880">Kelch repeat</keyword>
<dbReference type="OrthoDB" id="45365at2759"/>
<evidence type="ECO:0000259" key="4">
    <source>
        <dbReference type="PROSITE" id="PS50097"/>
    </source>
</evidence>
<dbReference type="SMART" id="SM00225">
    <property type="entry name" value="BTB"/>
    <property type="match status" value="2"/>
</dbReference>
<organism evidence="5 6">
    <name type="scientific">Nothobranchius furzeri</name>
    <name type="common">Turquoise killifish</name>
    <dbReference type="NCBI Taxonomy" id="105023"/>
    <lineage>
        <taxon>Eukaryota</taxon>
        <taxon>Metazoa</taxon>
        <taxon>Chordata</taxon>
        <taxon>Craniata</taxon>
        <taxon>Vertebrata</taxon>
        <taxon>Euteleostomi</taxon>
        <taxon>Actinopterygii</taxon>
        <taxon>Neopterygii</taxon>
        <taxon>Teleostei</taxon>
        <taxon>Neoteleostei</taxon>
        <taxon>Acanthomorphata</taxon>
        <taxon>Ovalentaria</taxon>
        <taxon>Atherinomorphae</taxon>
        <taxon>Cyprinodontiformes</taxon>
        <taxon>Nothobranchiidae</taxon>
        <taxon>Nothobranchius</taxon>
    </lineage>
</organism>
<evidence type="ECO:0000256" key="1">
    <source>
        <dbReference type="ARBA" id="ARBA00022441"/>
    </source>
</evidence>
<dbReference type="Pfam" id="PF24981">
    <property type="entry name" value="Beta-prop_ATRN-LZTR1"/>
    <property type="match status" value="1"/>
</dbReference>
<dbReference type="SUPFAM" id="SSF54695">
    <property type="entry name" value="POZ domain"/>
    <property type="match status" value="2"/>
</dbReference>
<evidence type="ECO:0000256" key="3">
    <source>
        <dbReference type="SAM" id="MobiDB-lite"/>
    </source>
</evidence>
<evidence type="ECO:0000313" key="6">
    <source>
        <dbReference type="Proteomes" id="UP000822369"/>
    </source>
</evidence>
<proteinExistence type="predicted"/>
<dbReference type="PROSITE" id="PS50097">
    <property type="entry name" value="BTB"/>
    <property type="match status" value="2"/>
</dbReference>
<dbReference type="Proteomes" id="UP000822369">
    <property type="component" value="Chromosome 9"/>
</dbReference>
<reference evidence="5" key="1">
    <citation type="submission" date="2020-03" db="EMBL/GenBank/DDBJ databases">
        <title>Intra-Species Differences in Population Size shape Life History and Genome Evolution.</title>
        <authorList>
            <person name="Willemsen D."/>
            <person name="Cui R."/>
            <person name="Valenzano D.R."/>
        </authorList>
    </citation>
    <scope>NUCLEOTIDE SEQUENCE</scope>
    <source>
        <strain evidence="5">GRZ</strain>
        <tissue evidence="5">Whole</tissue>
    </source>
</reference>
<dbReference type="PANTHER" id="PTHR45632:SF14">
    <property type="entry name" value="KELCH-LIKE PROTEIN 33"/>
    <property type="match status" value="1"/>
</dbReference>
<dbReference type="InterPro" id="IPR006652">
    <property type="entry name" value="Kelch_1"/>
</dbReference>
<dbReference type="Gene3D" id="3.30.710.10">
    <property type="entry name" value="Potassium Channel Kv1.1, Chain A"/>
    <property type="match status" value="2"/>
</dbReference>
<dbReference type="PANTHER" id="PTHR45632">
    <property type="entry name" value="LD33804P"/>
    <property type="match status" value="1"/>
</dbReference>
<accession>A0A9D2Y6T9</accession>
<name>A0A9D2Y6T9_NOTFU</name>
<dbReference type="InterPro" id="IPR056737">
    <property type="entry name" value="Beta-prop_ATRN-MKLN-like"/>
</dbReference>
<dbReference type="OMA" id="QDTHLIH"/>
<dbReference type="SUPFAM" id="SSF117281">
    <property type="entry name" value="Kelch motif"/>
    <property type="match status" value="1"/>
</dbReference>
<dbReference type="SMART" id="SM00875">
    <property type="entry name" value="BACK"/>
    <property type="match status" value="1"/>
</dbReference>
<dbReference type="Gene3D" id="1.25.40.420">
    <property type="match status" value="1"/>
</dbReference>